<organism evidence="2 3">
    <name type="scientific">Hydrogenobacter hydrogenophilus</name>
    <dbReference type="NCBI Taxonomy" id="35835"/>
    <lineage>
        <taxon>Bacteria</taxon>
        <taxon>Pseudomonadati</taxon>
        <taxon>Aquificota</taxon>
        <taxon>Aquificia</taxon>
        <taxon>Aquificales</taxon>
        <taxon>Aquificaceae</taxon>
        <taxon>Hydrogenobacter</taxon>
    </lineage>
</organism>
<accession>A0A285NZG2</accession>
<gene>
    <name evidence="2" type="ORF">SAMN06265353_0690</name>
</gene>
<dbReference type="AlphaFoldDB" id="A0A285NZG2"/>
<evidence type="ECO:0000259" key="1">
    <source>
        <dbReference type="Pfam" id="PF00814"/>
    </source>
</evidence>
<proteinExistence type="predicted"/>
<dbReference type="OrthoDB" id="9784166at2"/>
<dbReference type="RefSeq" id="WP_096601132.1">
    <property type="nucleotide sequence ID" value="NZ_OBEN01000002.1"/>
</dbReference>
<evidence type="ECO:0000313" key="2">
    <source>
        <dbReference type="EMBL" id="SNZ13296.1"/>
    </source>
</evidence>
<dbReference type="Proteomes" id="UP000218627">
    <property type="component" value="Unassembled WGS sequence"/>
</dbReference>
<dbReference type="InterPro" id="IPR043129">
    <property type="entry name" value="ATPase_NBD"/>
</dbReference>
<dbReference type="InterPro" id="IPR000905">
    <property type="entry name" value="Gcp-like_dom"/>
</dbReference>
<dbReference type="Gene3D" id="3.30.420.40">
    <property type="match status" value="1"/>
</dbReference>
<dbReference type="EMBL" id="OBEN01000002">
    <property type="protein sequence ID" value="SNZ13296.1"/>
    <property type="molecule type" value="Genomic_DNA"/>
</dbReference>
<keyword evidence="3" id="KW-1185">Reference proteome</keyword>
<dbReference type="SUPFAM" id="SSF53067">
    <property type="entry name" value="Actin-like ATPase domain"/>
    <property type="match status" value="1"/>
</dbReference>
<evidence type="ECO:0000313" key="3">
    <source>
        <dbReference type="Proteomes" id="UP000218627"/>
    </source>
</evidence>
<feature type="domain" description="Gcp-like" evidence="1">
    <location>
        <begin position="37"/>
        <end position="127"/>
    </location>
</feature>
<reference evidence="3" key="1">
    <citation type="submission" date="2017-09" db="EMBL/GenBank/DDBJ databases">
        <authorList>
            <person name="Varghese N."/>
            <person name="Submissions S."/>
        </authorList>
    </citation>
    <scope>NUCLEOTIDE SEQUENCE [LARGE SCALE GENOMIC DNA]</scope>
    <source>
        <strain evidence="3">DSM 2913</strain>
    </source>
</reference>
<name>A0A285NZG2_9AQUI</name>
<sequence length="191" mass="21687">MRILSLDTSFSFLNFSVIDEGKVIFLCYMDNSKKTLENLPKVLADYKIRPQDYDAFAVSVGVGYLTSVRIGITFIKGWAYLFNKPVVGYENLELMAKHTHTNFPKIPCLKVSHTIFYRIVEEDKISEIKTAKECPSQGYVISLKDHAIEGSNVVLEFFPFSAYGGIYAYEKLSSGYKGDDLFLLEPLYVKS</sequence>
<protein>
    <submittedName>
        <fullName evidence="2">tRNA threonylcarbamoyl adenosine modification protein YeaZ</fullName>
    </submittedName>
</protein>
<dbReference type="Pfam" id="PF00814">
    <property type="entry name" value="TsaD"/>
    <property type="match status" value="1"/>
</dbReference>